<accession>A0A1M5Z0Y6</accession>
<reference evidence="2" key="1">
    <citation type="submission" date="2016-11" db="EMBL/GenBank/DDBJ databases">
        <authorList>
            <person name="Jaros S."/>
            <person name="Januszkiewicz K."/>
            <person name="Wedrychowicz H."/>
        </authorList>
    </citation>
    <scope>NUCLEOTIDE SEQUENCE [LARGE SCALE GENOMIC DNA]</scope>
    <source>
        <strain evidence="2">DSM 19859</strain>
    </source>
</reference>
<dbReference type="AlphaFoldDB" id="A0A1M5Z0Y6"/>
<organism evidence="2 3">
    <name type="scientific">Leeuwenhoekiella palythoae</name>
    <dbReference type="NCBI Taxonomy" id="573501"/>
    <lineage>
        <taxon>Bacteria</taxon>
        <taxon>Pseudomonadati</taxon>
        <taxon>Bacteroidota</taxon>
        <taxon>Flavobacteriia</taxon>
        <taxon>Flavobacteriales</taxon>
        <taxon>Flavobacteriaceae</taxon>
        <taxon>Leeuwenhoekiella</taxon>
    </lineage>
</organism>
<dbReference type="OrthoDB" id="1116632at2"/>
<dbReference type="Gene3D" id="3.90.550.10">
    <property type="entry name" value="Spore Coat Polysaccharide Biosynthesis Protein SpsA, Chain A"/>
    <property type="match status" value="1"/>
</dbReference>
<dbReference type="STRING" id="573501.SAMN04487999_2580"/>
<name>A0A1M5Z0Y6_9FLAO</name>
<dbReference type="Proteomes" id="UP000290037">
    <property type="component" value="Unassembled WGS sequence"/>
</dbReference>
<sequence length="323" mass="37238">MRNGVNPEKLKNEKLPVFLHRVIVPVFIPNLEDEYYLNHLEVFEKFLGQLIRTLNLQTTAITLINNNSCDEIAGVIEKYRPAIDKLVWYAENKGKVFPVLQEARSAAEAFITITDADVLFYEGWEQAVFKVFASCPKAGVVAPLPSPALAFYENTAVFSDQYLTCGIAYKKLMSDVEAELYLAGMGNDSLLNRENRKYSWKERQYVLKNANALIGCGHFVATYRSELFEAKKNQPLIKFKNGLEREFIDSLSDEKGYYRLSTVETYAYHMANNLDEHSRSFILEKENKVSEDLIQRAGYSTRSLLPWKLRKLVFRIIKRLFKL</sequence>
<evidence type="ECO:0008006" key="5">
    <source>
        <dbReference type="Google" id="ProtNLM"/>
    </source>
</evidence>
<reference evidence="3" key="2">
    <citation type="submission" date="2016-11" db="EMBL/GenBank/DDBJ databases">
        <authorList>
            <person name="Varghese N."/>
            <person name="Submissions S."/>
        </authorList>
    </citation>
    <scope>NUCLEOTIDE SEQUENCE [LARGE SCALE GENOMIC DNA]</scope>
    <source>
        <strain evidence="3">DSM 19859</strain>
    </source>
</reference>
<evidence type="ECO:0000313" key="1">
    <source>
        <dbReference type="EMBL" id="RXG29755.1"/>
    </source>
</evidence>
<gene>
    <name evidence="1" type="ORF">DSM01_1857</name>
    <name evidence="2" type="ORF">SAMN04487999_2580</name>
</gene>
<reference evidence="1 4" key="3">
    <citation type="submission" date="2018-07" db="EMBL/GenBank/DDBJ databases">
        <title>Leeuwenhoekiella genomics.</title>
        <authorList>
            <person name="Tahon G."/>
            <person name="Willems A."/>
        </authorList>
    </citation>
    <scope>NUCLEOTIDE SEQUENCE [LARGE SCALE GENOMIC DNA]</scope>
    <source>
        <strain evidence="1 4">LMG 24856</strain>
    </source>
</reference>
<evidence type="ECO:0000313" key="2">
    <source>
        <dbReference type="EMBL" id="SHI17814.1"/>
    </source>
</evidence>
<dbReference type="EMBL" id="QOVN01000003">
    <property type="protein sequence ID" value="RXG29755.1"/>
    <property type="molecule type" value="Genomic_DNA"/>
</dbReference>
<protein>
    <recommendedName>
        <fullName evidence="5">Glycosyl transferase family 2</fullName>
    </recommendedName>
</protein>
<dbReference type="Proteomes" id="UP000184240">
    <property type="component" value="Unassembled WGS sequence"/>
</dbReference>
<dbReference type="SUPFAM" id="SSF53448">
    <property type="entry name" value="Nucleotide-diphospho-sugar transferases"/>
    <property type="match status" value="1"/>
</dbReference>
<evidence type="ECO:0000313" key="4">
    <source>
        <dbReference type="Proteomes" id="UP000290037"/>
    </source>
</evidence>
<dbReference type="RefSeq" id="WP_072983637.1">
    <property type="nucleotide sequence ID" value="NZ_FQXT01000004.1"/>
</dbReference>
<dbReference type="InterPro" id="IPR029044">
    <property type="entry name" value="Nucleotide-diphossugar_trans"/>
</dbReference>
<dbReference type="CDD" id="cd00761">
    <property type="entry name" value="Glyco_tranf_GTA_type"/>
    <property type="match status" value="1"/>
</dbReference>
<keyword evidence="4" id="KW-1185">Reference proteome</keyword>
<evidence type="ECO:0000313" key="3">
    <source>
        <dbReference type="Proteomes" id="UP000184240"/>
    </source>
</evidence>
<dbReference type="EMBL" id="FQXT01000004">
    <property type="protein sequence ID" value="SHI17814.1"/>
    <property type="molecule type" value="Genomic_DNA"/>
</dbReference>
<proteinExistence type="predicted"/>